<gene>
    <name evidence="6" type="ORF">EDS130_LOCUS40880</name>
</gene>
<accession>A0A815R5C3</accession>
<dbReference type="InterPro" id="IPR001752">
    <property type="entry name" value="Kinesin_motor_dom"/>
</dbReference>
<keyword evidence="4" id="KW-0812">Transmembrane</keyword>
<dbReference type="GO" id="GO:0005524">
    <property type="term" value="F:ATP binding"/>
    <property type="evidence" value="ECO:0007669"/>
    <property type="project" value="UniProtKB-KW"/>
</dbReference>
<comment type="similarity">
    <text evidence="3">Belongs to the TRAFAC class myosin-kinesin ATPase superfamily. Kinesin family.</text>
</comment>
<dbReference type="InterPro" id="IPR036961">
    <property type="entry name" value="Kinesin_motor_dom_sf"/>
</dbReference>
<keyword evidence="4" id="KW-0472">Membrane</keyword>
<comment type="caution">
    <text evidence="6">The sequence shown here is derived from an EMBL/GenBank/DDBJ whole genome shotgun (WGS) entry which is preliminary data.</text>
</comment>
<dbReference type="Gene3D" id="3.40.850.10">
    <property type="entry name" value="Kinesin motor domain"/>
    <property type="match status" value="1"/>
</dbReference>
<evidence type="ECO:0000313" key="6">
    <source>
        <dbReference type="EMBL" id="CAF1472372.1"/>
    </source>
</evidence>
<keyword evidence="4" id="KW-1133">Transmembrane helix</keyword>
<feature type="transmembrane region" description="Helical" evidence="4">
    <location>
        <begin position="12"/>
        <end position="32"/>
    </location>
</feature>
<comment type="caution">
    <text evidence="3">Lacks conserved residue(s) required for the propagation of feature annotation.</text>
</comment>
<proteinExistence type="inferred from homology"/>
<evidence type="ECO:0000256" key="1">
    <source>
        <dbReference type="ARBA" id="ARBA00022741"/>
    </source>
</evidence>
<feature type="domain" description="Kinesin motor" evidence="5">
    <location>
        <begin position="1"/>
        <end position="70"/>
    </location>
</feature>
<sequence length="70" mass="8217">MVLHNPQLNANASYFVFLTFVEIYSNCIYHLLDDDILNQAPQTKQMREDNRGRPYIRDMAEVIELLNMGL</sequence>
<dbReference type="OrthoDB" id="2403182at2759"/>
<dbReference type="EMBL" id="CAJNOJ010000511">
    <property type="protein sequence ID" value="CAF1472372.1"/>
    <property type="molecule type" value="Genomic_DNA"/>
</dbReference>
<dbReference type="SUPFAM" id="SSF52540">
    <property type="entry name" value="P-loop containing nucleoside triphosphate hydrolases"/>
    <property type="match status" value="1"/>
</dbReference>
<evidence type="ECO:0000256" key="3">
    <source>
        <dbReference type="PROSITE-ProRule" id="PRU00283"/>
    </source>
</evidence>
<dbReference type="AlphaFoldDB" id="A0A815R5C3"/>
<dbReference type="InterPro" id="IPR027417">
    <property type="entry name" value="P-loop_NTPase"/>
</dbReference>
<protein>
    <recommendedName>
        <fullName evidence="5">Kinesin motor domain-containing protein</fullName>
    </recommendedName>
</protein>
<name>A0A815R5C3_ADIRI</name>
<keyword evidence="2" id="KW-0067">ATP-binding</keyword>
<evidence type="ECO:0000256" key="4">
    <source>
        <dbReference type="SAM" id="Phobius"/>
    </source>
</evidence>
<organism evidence="6 7">
    <name type="scientific">Adineta ricciae</name>
    <name type="common">Rotifer</name>
    <dbReference type="NCBI Taxonomy" id="249248"/>
    <lineage>
        <taxon>Eukaryota</taxon>
        <taxon>Metazoa</taxon>
        <taxon>Spiralia</taxon>
        <taxon>Gnathifera</taxon>
        <taxon>Rotifera</taxon>
        <taxon>Eurotatoria</taxon>
        <taxon>Bdelloidea</taxon>
        <taxon>Adinetida</taxon>
        <taxon>Adinetidae</taxon>
        <taxon>Adineta</taxon>
    </lineage>
</organism>
<reference evidence="6" key="1">
    <citation type="submission" date="2021-02" db="EMBL/GenBank/DDBJ databases">
        <authorList>
            <person name="Nowell W R."/>
        </authorList>
    </citation>
    <scope>NUCLEOTIDE SEQUENCE</scope>
</reference>
<keyword evidence="1" id="KW-0547">Nucleotide-binding</keyword>
<evidence type="ECO:0000256" key="2">
    <source>
        <dbReference type="ARBA" id="ARBA00022840"/>
    </source>
</evidence>
<dbReference type="GO" id="GO:0007018">
    <property type="term" value="P:microtubule-based movement"/>
    <property type="evidence" value="ECO:0007669"/>
    <property type="project" value="InterPro"/>
</dbReference>
<evidence type="ECO:0000313" key="7">
    <source>
        <dbReference type="Proteomes" id="UP000663852"/>
    </source>
</evidence>
<dbReference type="GO" id="GO:0008017">
    <property type="term" value="F:microtubule binding"/>
    <property type="evidence" value="ECO:0007669"/>
    <property type="project" value="InterPro"/>
</dbReference>
<dbReference type="Proteomes" id="UP000663852">
    <property type="component" value="Unassembled WGS sequence"/>
</dbReference>
<dbReference type="GO" id="GO:0003777">
    <property type="term" value="F:microtubule motor activity"/>
    <property type="evidence" value="ECO:0007669"/>
    <property type="project" value="InterPro"/>
</dbReference>
<evidence type="ECO:0000259" key="5">
    <source>
        <dbReference type="PROSITE" id="PS50067"/>
    </source>
</evidence>
<dbReference type="PROSITE" id="PS50067">
    <property type="entry name" value="KINESIN_MOTOR_2"/>
    <property type="match status" value="1"/>
</dbReference>